<comment type="caution">
    <text evidence="2">The sequence shown here is derived from an EMBL/GenBank/DDBJ whole genome shotgun (WGS) entry which is preliminary data.</text>
</comment>
<feature type="transmembrane region" description="Helical" evidence="1">
    <location>
        <begin position="134"/>
        <end position="155"/>
    </location>
</feature>
<keyword evidence="1" id="KW-1133">Transmembrane helix</keyword>
<accession>A0AAV9PR56</accession>
<dbReference type="GeneID" id="89922217"/>
<organism evidence="2 3">
    <name type="scientific">Saxophila tyrrhenica</name>
    <dbReference type="NCBI Taxonomy" id="1690608"/>
    <lineage>
        <taxon>Eukaryota</taxon>
        <taxon>Fungi</taxon>
        <taxon>Dikarya</taxon>
        <taxon>Ascomycota</taxon>
        <taxon>Pezizomycotina</taxon>
        <taxon>Dothideomycetes</taxon>
        <taxon>Dothideomycetidae</taxon>
        <taxon>Mycosphaerellales</taxon>
        <taxon>Extremaceae</taxon>
        <taxon>Saxophila</taxon>
    </lineage>
</organism>
<sequence length="328" mass="37805">MQLIDFASDFSTIPNGIICAIWSLLGVWLVYGDSPFTLAWLFLQAHSTRDRIIITVSVCGFFFCLCTLPFAWNFTVSCALFGYNFPPRGLPWLMFIASWTIFGSWMASLAWAWLPSWIFMIPPGLVAWDYGRRLSFLSLMDACVTVSWISCGLWMCFGGWMFYGLMVSSLVWVLTLWLPLVPMLKAGFELSVAHYLHRQRRADRKAVWLQKWLRRTVEETWGFLKMEERKIAAGSSDDTTCRLQTLPVELRLLIYSHMHYDSALALERASRHFYNDIPHQAIDVETKTVGVLLAEASQHNKDRLACYYCLRVLPMEAFGSRDWSKGLL</sequence>
<dbReference type="AlphaFoldDB" id="A0AAV9PR56"/>
<dbReference type="EMBL" id="JAVRRT010000001">
    <property type="protein sequence ID" value="KAK5175728.1"/>
    <property type="molecule type" value="Genomic_DNA"/>
</dbReference>
<feature type="transmembrane region" description="Helical" evidence="1">
    <location>
        <begin position="12"/>
        <end position="31"/>
    </location>
</feature>
<evidence type="ECO:0000313" key="3">
    <source>
        <dbReference type="Proteomes" id="UP001337655"/>
    </source>
</evidence>
<name>A0AAV9PR56_9PEZI</name>
<dbReference type="RefSeq" id="XP_064664366.1">
    <property type="nucleotide sequence ID" value="XM_064798132.1"/>
</dbReference>
<evidence type="ECO:0000313" key="2">
    <source>
        <dbReference type="EMBL" id="KAK5175728.1"/>
    </source>
</evidence>
<feature type="transmembrane region" description="Helical" evidence="1">
    <location>
        <begin position="52"/>
        <end position="72"/>
    </location>
</feature>
<keyword evidence="1" id="KW-0472">Membrane</keyword>
<dbReference type="Proteomes" id="UP001337655">
    <property type="component" value="Unassembled WGS sequence"/>
</dbReference>
<feature type="transmembrane region" description="Helical" evidence="1">
    <location>
        <begin position="92"/>
        <end position="114"/>
    </location>
</feature>
<evidence type="ECO:0000256" key="1">
    <source>
        <dbReference type="SAM" id="Phobius"/>
    </source>
</evidence>
<evidence type="ECO:0008006" key="4">
    <source>
        <dbReference type="Google" id="ProtNLM"/>
    </source>
</evidence>
<proteinExistence type="predicted"/>
<keyword evidence="3" id="KW-1185">Reference proteome</keyword>
<reference evidence="2 3" key="1">
    <citation type="submission" date="2023-08" db="EMBL/GenBank/DDBJ databases">
        <title>Black Yeasts Isolated from many extreme environments.</title>
        <authorList>
            <person name="Coleine C."/>
            <person name="Stajich J.E."/>
            <person name="Selbmann L."/>
        </authorList>
    </citation>
    <scope>NUCLEOTIDE SEQUENCE [LARGE SCALE GENOMIC DNA]</scope>
    <source>
        <strain evidence="2 3">CCFEE 5935</strain>
    </source>
</reference>
<keyword evidence="1" id="KW-0812">Transmembrane</keyword>
<gene>
    <name evidence="2" type="ORF">LTR77_000867</name>
</gene>
<protein>
    <recommendedName>
        <fullName evidence="4">F-box domain-containing protein</fullName>
    </recommendedName>
</protein>